<gene>
    <name evidence="1" type="ORF">CEXT_542101</name>
</gene>
<proteinExistence type="predicted"/>
<keyword evidence="2" id="KW-1185">Reference proteome</keyword>
<accession>A0AAV4PG73</accession>
<evidence type="ECO:0000313" key="2">
    <source>
        <dbReference type="Proteomes" id="UP001054945"/>
    </source>
</evidence>
<name>A0AAV4PG73_CAEEX</name>
<dbReference type="Proteomes" id="UP001054945">
    <property type="component" value="Unassembled WGS sequence"/>
</dbReference>
<dbReference type="AlphaFoldDB" id="A0AAV4PG73"/>
<organism evidence="1 2">
    <name type="scientific">Caerostris extrusa</name>
    <name type="common">Bark spider</name>
    <name type="synonym">Caerostris bankana</name>
    <dbReference type="NCBI Taxonomy" id="172846"/>
    <lineage>
        <taxon>Eukaryota</taxon>
        <taxon>Metazoa</taxon>
        <taxon>Ecdysozoa</taxon>
        <taxon>Arthropoda</taxon>
        <taxon>Chelicerata</taxon>
        <taxon>Arachnida</taxon>
        <taxon>Araneae</taxon>
        <taxon>Araneomorphae</taxon>
        <taxon>Entelegynae</taxon>
        <taxon>Araneoidea</taxon>
        <taxon>Araneidae</taxon>
        <taxon>Caerostris</taxon>
    </lineage>
</organism>
<reference evidence="1 2" key="1">
    <citation type="submission" date="2021-06" db="EMBL/GenBank/DDBJ databases">
        <title>Caerostris extrusa draft genome.</title>
        <authorList>
            <person name="Kono N."/>
            <person name="Arakawa K."/>
        </authorList>
    </citation>
    <scope>NUCLEOTIDE SEQUENCE [LARGE SCALE GENOMIC DNA]</scope>
</reference>
<dbReference type="EMBL" id="BPLR01004449">
    <property type="protein sequence ID" value="GIX94919.1"/>
    <property type="molecule type" value="Genomic_DNA"/>
</dbReference>
<sequence>MSNVPHTSLDRWIIRKLQELEYEQSDYPISMRNLCQIFVELLGNKMPSYQKYQMSQKKKSRDELVLPTHSYHSSSKEKILYDTCAKKRY</sequence>
<evidence type="ECO:0000313" key="1">
    <source>
        <dbReference type="EMBL" id="GIX94919.1"/>
    </source>
</evidence>
<protein>
    <submittedName>
        <fullName evidence="1">Uncharacterized protein</fullName>
    </submittedName>
</protein>
<comment type="caution">
    <text evidence="1">The sequence shown here is derived from an EMBL/GenBank/DDBJ whole genome shotgun (WGS) entry which is preliminary data.</text>
</comment>